<accession>A0A9P3GPJ3</accession>
<evidence type="ECO:0008006" key="5">
    <source>
        <dbReference type="Google" id="ProtNLM"/>
    </source>
</evidence>
<evidence type="ECO:0000313" key="3">
    <source>
        <dbReference type="EMBL" id="GJE99362.1"/>
    </source>
</evidence>
<keyword evidence="2" id="KW-1133">Transmembrane helix</keyword>
<proteinExistence type="predicted"/>
<reference evidence="3 4" key="1">
    <citation type="submission" date="2021-08" db="EMBL/GenBank/DDBJ databases">
        <title>Draft Genome Sequence of Phanerochaete sordida strain YK-624.</title>
        <authorList>
            <person name="Mori T."/>
            <person name="Dohra H."/>
            <person name="Suzuki T."/>
            <person name="Kawagishi H."/>
            <person name="Hirai H."/>
        </authorList>
    </citation>
    <scope>NUCLEOTIDE SEQUENCE [LARGE SCALE GENOMIC DNA]</scope>
    <source>
        <strain evidence="3 4">YK-624</strain>
    </source>
</reference>
<evidence type="ECO:0000256" key="1">
    <source>
        <dbReference type="SAM" id="MobiDB-lite"/>
    </source>
</evidence>
<organism evidence="3 4">
    <name type="scientific">Phanerochaete sordida</name>
    <dbReference type="NCBI Taxonomy" id="48140"/>
    <lineage>
        <taxon>Eukaryota</taxon>
        <taxon>Fungi</taxon>
        <taxon>Dikarya</taxon>
        <taxon>Basidiomycota</taxon>
        <taxon>Agaricomycotina</taxon>
        <taxon>Agaricomycetes</taxon>
        <taxon>Polyporales</taxon>
        <taxon>Phanerochaetaceae</taxon>
        <taxon>Phanerochaete</taxon>
    </lineage>
</organism>
<feature type="transmembrane region" description="Helical" evidence="2">
    <location>
        <begin position="30"/>
        <end position="49"/>
    </location>
</feature>
<evidence type="ECO:0000313" key="4">
    <source>
        <dbReference type="Proteomes" id="UP000703269"/>
    </source>
</evidence>
<keyword evidence="2" id="KW-0812">Transmembrane</keyword>
<comment type="caution">
    <text evidence="3">The sequence shown here is derived from an EMBL/GenBank/DDBJ whole genome shotgun (WGS) entry which is preliminary data.</text>
</comment>
<name>A0A9P3GPJ3_9APHY</name>
<dbReference type="AlphaFoldDB" id="A0A9P3GPJ3"/>
<dbReference type="OrthoDB" id="4367813at2759"/>
<protein>
    <recommendedName>
        <fullName evidence="5">Major facilitator superfamily (MFS) profile domain-containing protein</fullName>
    </recommendedName>
</protein>
<evidence type="ECO:0000256" key="2">
    <source>
        <dbReference type="SAM" id="Phobius"/>
    </source>
</evidence>
<dbReference type="EMBL" id="BPQB01000107">
    <property type="protein sequence ID" value="GJE99362.1"/>
    <property type="molecule type" value="Genomic_DNA"/>
</dbReference>
<sequence>MLSTGLGFAGTVESQVNDQGHNPVKGYRGALFLAVGFCTLAIVINFLFVRMPADTKEGWDEDDLKQRESAAPKEQEKARTEKVEVEAV</sequence>
<gene>
    <name evidence="3" type="ORF">PsYK624_156160</name>
</gene>
<keyword evidence="4" id="KW-1185">Reference proteome</keyword>
<dbReference type="Proteomes" id="UP000703269">
    <property type="component" value="Unassembled WGS sequence"/>
</dbReference>
<feature type="region of interest" description="Disordered" evidence="1">
    <location>
        <begin position="57"/>
        <end position="88"/>
    </location>
</feature>
<keyword evidence="2" id="KW-0472">Membrane</keyword>